<feature type="domain" description="Scaffolding anchor of CK1" evidence="5">
    <location>
        <begin position="31"/>
        <end position="307"/>
    </location>
</feature>
<feature type="compositionally biased region" description="Low complexity" evidence="4">
    <location>
        <begin position="358"/>
        <end position="371"/>
    </location>
</feature>
<dbReference type="PANTHER" id="PTHR16181">
    <property type="entry name" value="PROTEIN FAM83A-RELATED"/>
    <property type="match status" value="1"/>
</dbReference>
<dbReference type="Pfam" id="PF07894">
    <property type="entry name" value="SACK1"/>
    <property type="match status" value="1"/>
</dbReference>
<dbReference type="FunFam" id="3.30.870.10:FF:000004">
    <property type="entry name" value="protein FAM83H isoform X2"/>
    <property type="match status" value="1"/>
</dbReference>
<proteinExistence type="inferred from homology"/>
<dbReference type="GO" id="GO:0007165">
    <property type="term" value="P:signal transduction"/>
    <property type="evidence" value="ECO:0007669"/>
    <property type="project" value="TreeGrafter"/>
</dbReference>
<dbReference type="FunCoup" id="A0A3P8WM99">
    <property type="interactions" value="1443"/>
</dbReference>
<reference evidence="6" key="2">
    <citation type="submission" date="2025-08" db="UniProtKB">
        <authorList>
            <consortium name="Ensembl"/>
        </authorList>
    </citation>
    <scope>IDENTIFICATION</scope>
</reference>
<accession>A0A3P8WM99</accession>
<reference evidence="6 7" key="1">
    <citation type="journal article" date="2014" name="Nat. Genet.">
        <title>Whole-genome sequence of a flatfish provides insights into ZW sex chromosome evolution and adaptation to a benthic lifestyle.</title>
        <authorList>
            <person name="Chen S."/>
            <person name="Zhang G."/>
            <person name="Shao C."/>
            <person name="Huang Q."/>
            <person name="Liu G."/>
            <person name="Zhang P."/>
            <person name="Song W."/>
            <person name="An N."/>
            <person name="Chalopin D."/>
            <person name="Volff J.N."/>
            <person name="Hong Y."/>
            <person name="Li Q."/>
            <person name="Sha Z."/>
            <person name="Zhou H."/>
            <person name="Xie M."/>
            <person name="Yu Q."/>
            <person name="Liu Y."/>
            <person name="Xiang H."/>
            <person name="Wang N."/>
            <person name="Wu K."/>
            <person name="Yang C."/>
            <person name="Zhou Q."/>
            <person name="Liao X."/>
            <person name="Yang L."/>
            <person name="Hu Q."/>
            <person name="Zhang J."/>
            <person name="Meng L."/>
            <person name="Jin L."/>
            <person name="Tian Y."/>
            <person name="Lian J."/>
            <person name="Yang J."/>
            <person name="Miao G."/>
            <person name="Liu S."/>
            <person name="Liang Z."/>
            <person name="Yan F."/>
            <person name="Li Y."/>
            <person name="Sun B."/>
            <person name="Zhang H."/>
            <person name="Zhang J."/>
            <person name="Zhu Y."/>
            <person name="Du M."/>
            <person name="Zhao Y."/>
            <person name="Schartl M."/>
            <person name="Tang Q."/>
            <person name="Wang J."/>
        </authorList>
    </citation>
    <scope>NUCLEOTIDE SEQUENCE</scope>
</reference>
<evidence type="ECO:0000256" key="2">
    <source>
        <dbReference type="ARBA" id="ARBA00006937"/>
    </source>
</evidence>
<dbReference type="PANTHER" id="PTHR16181:SF29">
    <property type="entry name" value="PROTEIN FAM83A-RELATED"/>
    <property type="match status" value="1"/>
</dbReference>
<comment type="subcellular location">
    <subcellularLocation>
        <location evidence="1">Cytoplasm</location>
    </subcellularLocation>
</comment>
<reference evidence="6" key="3">
    <citation type="submission" date="2025-09" db="UniProtKB">
        <authorList>
            <consortium name="Ensembl"/>
        </authorList>
    </citation>
    <scope>IDENTIFICATION</scope>
</reference>
<evidence type="ECO:0000313" key="6">
    <source>
        <dbReference type="Ensembl" id="ENSCSEP00000027884.1"/>
    </source>
</evidence>
<organism evidence="6 7">
    <name type="scientific">Cynoglossus semilaevis</name>
    <name type="common">Tongue sole</name>
    <dbReference type="NCBI Taxonomy" id="244447"/>
    <lineage>
        <taxon>Eukaryota</taxon>
        <taxon>Metazoa</taxon>
        <taxon>Chordata</taxon>
        <taxon>Craniata</taxon>
        <taxon>Vertebrata</taxon>
        <taxon>Euteleostomi</taxon>
        <taxon>Actinopterygii</taxon>
        <taxon>Neopterygii</taxon>
        <taxon>Teleostei</taxon>
        <taxon>Neoteleostei</taxon>
        <taxon>Acanthomorphata</taxon>
        <taxon>Carangaria</taxon>
        <taxon>Pleuronectiformes</taxon>
        <taxon>Pleuronectoidei</taxon>
        <taxon>Cynoglossidae</taxon>
        <taxon>Cynoglossinae</taxon>
        <taxon>Cynoglossus</taxon>
    </lineage>
</organism>
<dbReference type="STRING" id="244447.ENSCSEP00000027884"/>
<dbReference type="GO" id="GO:0005737">
    <property type="term" value="C:cytoplasm"/>
    <property type="evidence" value="ECO:0007669"/>
    <property type="project" value="UniProtKB-SubCell"/>
</dbReference>
<protein>
    <submittedName>
        <fullName evidence="6">Family with sequence similarity 83 member C</fullName>
    </submittedName>
</protein>
<feature type="region of interest" description="Disordered" evidence="4">
    <location>
        <begin position="482"/>
        <end position="584"/>
    </location>
</feature>
<dbReference type="GeneTree" id="ENSGT00940000160254"/>
<feature type="region of interest" description="Disordered" evidence="4">
    <location>
        <begin position="353"/>
        <end position="449"/>
    </location>
</feature>
<keyword evidence="7" id="KW-1185">Reference proteome</keyword>
<feature type="region of interest" description="Disordered" evidence="4">
    <location>
        <begin position="1"/>
        <end position="21"/>
    </location>
</feature>
<keyword evidence="3" id="KW-0963">Cytoplasm</keyword>
<dbReference type="KEGG" id="csem:103386636"/>
<feature type="compositionally biased region" description="Polar residues" evidence="4">
    <location>
        <begin position="1"/>
        <end position="13"/>
    </location>
</feature>
<dbReference type="OrthoDB" id="9944987at2759"/>
<evidence type="ECO:0000256" key="3">
    <source>
        <dbReference type="ARBA" id="ARBA00022490"/>
    </source>
</evidence>
<comment type="similarity">
    <text evidence="2">Belongs to the FAM83 family.</text>
</comment>
<dbReference type="GeneID" id="103386636"/>
<evidence type="ECO:0000256" key="1">
    <source>
        <dbReference type="ARBA" id="ARBA00004496"/>
    </source>
</evidence>
<evidence type="ECO:0000259" key="5">
    <source>
        <dbReference type="Pfam" id="PF07894"/>
    </source>
</evidence>
<evidence type="ECO:0000256" key="4">
    <source>
        <dbReference type="SAM" id="MobiDB-lite"/>
    </source>
</evidence>
<dbReference type="CTD" id="128876"/>
<evidence type="ECO:0000313" key="7">
    <source>
        <dbReference type="Proteomes" id="UP000265120"/>
    </source>
</evidence>
<dbReference type="Gene3D" id="3.30.870.10">
    <property type="entry name" value="Endonuclease Chain A"/>
    <property type="match status" value="1"/>
</dbReference>
<feature type="compositionally biased region" description="Polar residues" evidence="4">
    <location>
        <begin position="418"/>
        <end position="432"/>
    </location>
</feature>
<dbReference type="InterPro" id="IPR012461">
    <property type="entry name" value="SACK1"/>
</dbReference>
<dbReference type="OMA" id="QDQKRMT"/>
<dbReference type="InterPro" id="IPR050944">
    <property type="entry name" value="FAM83"/>
</dbReference>
<feature type="compositionally biased region" description="Basic and acidic residues" evidence="4">
    <location>
        <begin position="389"/>
        <end position="404"/>
    </location>
</feature>
<dbReference type="RefSeq" id="XP_016892069.1">
    <property type="nucleotide sequence ID" value="XM_017036580.2"/>
</dbReference>
<dbReference type="SUPFAM" id="SSF56024">
    <property type="entry name" value="Phospholipase D/nuclease"/>
    <property type="match status" value="1"/>
</dbReference>
<dbReference type="InParanoid" id="A0A3P8WM99"/>
<dbReference type="AlphaFoldDB" id="A0A3P8WM99"/>
<dbReference type="Ensembl" id="ENSCSET00000028259.1">
    <property type="protein sequence ID" value="ENSCSEP00000027884.1"/>
    <property type="gene ID" value="ENSCSEG00000017826.1"/>
</dbReference>
<dbReference type="Proteomes" id="UP000265120">
    <property type="component" value="Chromosome 11"/>
</dbReference>
<dbReference type="GO" id="GO:0019901">
    <property type="term" value="F:protein kinase binding"/>
    <property type="evidence" value="ECO:0007669"/>
    <property type="project" value="TreeGrafter"/>
</dbReference>
<name>A0A3P8WM99_CYNSE</name>
<sequence>MISSEGLRPTSSGGRKPPGKLASRLEEVKNPWRQVSTLELSHNEAARLATDALLEHGEKEYRRVLTEERELNFLSPLEIRYITQYAAAKNNGFESNGTGAAAEKDFGDGDAVSELTSGTYFPMMSDEEPPMLELGWPESPTRYGPSETQIYFQRDKSHNVKDLIRSLINKAKKVIAVVMDLFTDVDLLCDLMEASNKRRVPVYILLDEKKLSYFSDMCSTLDIQNSHLSNMRIRSVCGDTYCTKSGKKFTGQVLEKFMIIDCEEVLAGSYSFTWLSSQVHSNMVMHFSGRITDSFDREFRCLYADSQIIDCFYNPEEEGLPYYPSYQAIMMPGIGMGLGPVMGLDLLADSKQRDRVCSENSSSQSSDSVSSVKAAPGMSSNTVYKVTHNKKESSNSHLSPERRGVGGGGDQSGGHVPTPTSRINANGTSSAIQPPERPQPPTYGQPMGIEWNKPIAADVMRANISGTTSKFQALGLYDHKPSMFHGNPSSNLNARTQAPSPVNEGKLTSKHRTSSNQLLNKLSDLFLPPSTKDKEANNFWRSQSPQCPSPWGGPDLSQSEPESQQSPPPPPAPAEVWSRQDQKRMTLGHSKLDLVNQYNKMKSKQVYSRFELKSTNS</sequence>
<feature type="compositionally biased region" description="Polar residues" evidence="4">
    <location>
        <begin position="487"/>
        <end position="500"/>
    </location>
</feature>